<reference evidence="2" key="1">
    <citation type="submission" date="2015-05" db="EMBL/GenBank/DDBJ databases">
        <title>Permanent draft genome of Rhodopirellula islandicus K833.</title>
        <authorList>
            <person name="Kizina J."/>
            <person name="Richter M."/>
            <person name="Glockner F.O."/>
            <person name="Harder J."/>
        </authorList>
    </citation>
    <scope>NUCLEOTIDE SEQUENCE [LARGE SCALE GENOMIC DNA]</scope>
    <source>
        <strain evidence="2">K833</strain>
    </source>
</reference>
<dbReference type="AlphaFoldDB" id="A0A0J1B8Y6"/>
<gene>
    <name evidence="2" type="ORF">RISK_004816</name>
</gene>
<dbReference type="STRING" id="595434.RISK_004816"/>
<evidence type="ECO:0000313" key="2">
    <source>
        <dbReference type="EMBL" id="KLU03187.1"/>
    </source>
</evidence>
<dbReference type="EMBL" id="LECT01000040">
    <property type="protein sequence ID" value="KLU03187.1"/>
    <property type="molecule type" value="Genomic_DNA"/>
</dbReference>
<evidence type="ECO:0000256" key="1">
    <source>
        <dbReference type="SAM" id="MobiDB-lite"/>
    </source>
</evidence>
<name>A0A0J1B8Y6_RHOIS</name>
<protein>
    <submittedName>
        <fullName evidence="2">Uncharacterized protein</fullName>
    </submittedName>
</protein>
<keyword evidence="3" id="KW-1185">Reference proteome</keyword>
<feature type="region of interest" description="Disordered" evidence="1">
    <location>
        <begin position="1"/>
        <end position="24"/>
    </location>
</feature>
<comment type="caution">
    <text evidence="2">The sequence shown here is derived from an EMBL/GenBank/DDBJ whole genome shotgun (WGS) entry which is preliminary data.</text>
</comment>
<proteinExistence type="predicted"/>
<dbReference type="PATRIC" id="fig|595434.4.peg.4571"/>
<dbReference type="Proteomes" id="UP000036367">
    <property type="component" value="Unassembled WGS sequence"/>
</dbReference>
<sequence>MVGISMGKGEKNGRGQASYPPHDHDTNFCCLGIMPVPTAER</sequence>
<accession>A0A0J1B8Y6</accession>
<evidence type="ECO:0000313" key="3">
    <source>
        <dbReference type="Proteomes" id="UP000036367"/>
    </source>
</evidence>
<organism evidence="2 3">
    <name type="scientific">Rhodopirellula islandica</name>
    <dbReference type="NCBI Taxonomy" id="595434"/>
    <lineage>
        <taxon>Bacteria</taxon>
        <taxon>Pseudomonadati</taxon>
        <taxon>Planctomycetota</taxon>
        <taxon>Planctomycetia</taxon>
        <taxon>Pirellulales</taxon>
        <taxon>Pirellulaceae</taxon>
        <taxon>Rhodopirellula</taxon>
    </lineage>
</organism>